<evidence type="ECO:0000313" key="2">
    <source>
        <dbReference type="Proteomes" id="UP000051950"/>
    </source>
</evidence>
<name>A0A0T5VTB2_9SPHI</name>
<dbReference type="EMBL" id="LMZQ01000003">
    <property type="protein sequence ID" value="KRT17064.1"/>
    <property type="molecule type" value="Genomic_DNA"/>
</dbReference>
<dbReference type="OrthoDB" id="713675at2"/>
<accession>A0A0T5VTB2</accession>
<proteinExistence type="predicted"/>
<dbReference type="Proteomes" id="UP000051950">
    <property type="component" value="Unassembled WGS sequence"/>
</dbReference>
<gene>
    <name evidence="1" type="ORF">ASU31_05160</name>
</gene>
<dbReference type="Gene3D" id="2.60.40.2880">
    <property type="entry name" value="MmpS1-5, C-terminal soluble domain"/>
    <property type="match status" value="1"/>
</dbReference>
<dbReference type="RefSeq" id="WP_057931311.1">
    <property type="nucleotide sequence ID" value="NZ_LMZQ01000003.1"/>
</dbReference>
<organism evidence="1 2">
    <name type="scientific">Pedobacter ginsenosidimutans</name>
    <dbReference type="NCBI Taxonomy" id="687842"/>
    <lineage>
        <taxon>Bacteria</taxon>
        <taxon>Pseudomonadati</taxon>
        <taxon>Bacteroidota</taxon>
        <taxon>Sphingobacteriia</taxon>
        <taxon>Sphingobacteriales</taxon>
        <taxon>Sphingobacteriaceae</taxon>
        <taxon>Pedobacter</taxon>
    </lineage>
</organism>
<evidence type="ECO:0000313" key="1">
    <source>
        <dbReference type="EMBL" id="KRT17064.1"/>
    </source>
</evidence>
<dbReference type="InterPro" id="IPR038468">
    <property type="entry name" value="MmpS_C"/>
</dbReference>
<dbReference type="STRING" id="687842.ASU31_05160"/>
<keyword evidence="2" id="KW-1185">Reference proteome</keyword>
<reference evidence="1 2" key="1">
    <citation type="submission" date="2015-11" db="EMBL/GenBank/DDBJ databases">
        <title>Sequence of Pedobacter ginsenosidimutans.</title>
        <authorList>
            <person name="Carson E."/>
            <person name="Keyser V."/>
            <person name="Newman J."/>
            <person name="Miller J."/>
        </authorList>
    </citation>
    <scope>NUCLEOTIDE SEQUENCE [LARGE SCALE GENOMIC DNA]</scope>
    <source>
        <strain evidence="1 2">KACC 14530</strain>
    </source>
</reference>
<protein>
    <submittedName>
        <fullName evidence="1">Uncharacterized protein</fullName>
    </submittedName>
</protein>
<sequence length="132" mass="13788">MKNIKIKTFVLSFFALVLFTGLMSCKKDEGESPSKSSHKVVFKLEASAGSNISTVVYGYDSQITTATSLSGTTWTSQEITVPAGTISINIAANAIGANANSTLKAQIYVDGELKREGTSSGAILSASASWGL</sequence>
<dbReference type="AlphaFoldDB" id="A0A0T5VTB2"/>
<dbReference type="PROSITE" id="PS51257">
    <property type="entry name" value="PROKAR_LIPOPROTEIN"/>
    <property type="match status" value="1"/>
</dbReference>
<comment type="caution">
    <text evidence="1">The sequence shown here is derived from an EMBL/GenBank/DDBJ whole genome shotgun (WGS) entry which is preliminary data.</text>
</comment>